<feature type="zinc finger region" description="dksA C4-type" evidence="4">
    <location>
        <begin position="88"/>
        <end position="112"/>
    </location>
</feature>
<name>A0A7U4M0X7_9BACT</name>
<dbReference type="Gene3D" id="1.20.120.910">
    <property type="entry name" value="DksA, coiled-coil domain"/>
    <property type="match status" value="1"/>
</dbReference>
<reference evidence="7" key="2">
    <citation type="journal article" date="2017" name="Stand. Genomic Sci.">
        <title>Complete genome sequence of the sulfur-oxidizing chemolithoautotrophic Sulfurovum lithotrophicum 42BKTT.</title>
        <authorList>
            <person name="Jeon W."/>
            <person name="Priscilla L."/>
            <person name="Park G."/>
            <person name="Lee H."/>
            <person name="Lee N."/>
            <person name="Lee D."/>
            <person name="Kwon H."/>
            <person name="Ahn I."/>
            <person name="Lee C."/>
            <person name="Lee H."/>
            <person name="Ahn J."/>
        </authorList>
    </citation>
    <scope>NUCLEOTIDE SEQUENCE [LARGE SCALE GENOMIC DNA]</scope>
    <source>
        <strain evidence="7">ATCC BAA-797 / 42BKT</strain>
    </source>
</reference>
<evidence type="ECO:0000256" key="2">
    <source>
        <dbReference type="ARBA" id="ARBA00022771"/>
    </source>
</evidence>
<dbReference type="KEGG" id="slh:YH65_04930"/>
<dbReference type="Pfam" id="PF01258">
    <property type="entry name" value="zf-dskA_traR"/>
    <property type="match status" value="1"/>
</dbReference>
<dbReference type="RefSeq" id="WP_046550889.1">
    <property type="nucleotide sequence ID" value="NZ_CP011308.1"/>
</dbReference>
<evidence type="ECO:0000313" key="6">
    <source>
        <dbReference type="EMBL" id="AKF24800.1"/>
    </source>
</evidence>
<evidence type="ECO:0000256" key="4">
    <source>
        <dbReference type="PROSITE-ProRule" id="PRU00510"/>
    </source>
</evidence>
<dbReference type="SUPFAM" id="SSF109635">
    <property type="entry name" value="DnaK suppressor protein DksA, alpha-hairpin domain"/>
    <property type="match status" value="1"/>
</dbReference>
<keyword evidence="1" id="KW-0479">Metal-binding</keyword>
<dbReference type="PANTHER" id="PTHR33823">
    <property type="entry name" value="RNA POLYMERASE-BINDING TRANSCRIPTION FACTOR DKSA-RELATED"/>
    <property type="match status" value="1"/>
</dbReference>
<dbReference type="InterPro" id="IPR037187">
    <property type="entry name" value="DnaK_N"/>
</dbReference>
<organism evidence="6 7">
    <name type="scientific">Sulfurovum lithotrophicum</name>
    <dbReference type="NCBI Taxonomy" id="206403"/>
    <lineage>
        <taxon>Bacteria</taxon>
        <taxon>Pseudomonadati</taxon>
        <taxon>Campylobacterota</taxon>
        <taxon>Epsilonproteobacteria</taxon>
        <taxon>Campylobacterales</taxon>
        <taxon>Sulfurovaceae</taxon>
        <taxon>Sulfurovum</taxon>
    </lineage>
</organism>
<dbReference type="PROSITE" id="PS51128">
    <property type="entry name" value="ZF_DKSA_2"/>
    <property type="match status" value="1"/>
</dbReference>
<reference evidence="6 7" key="1">
    <citation type="submission" date="2015-04" db="EMBL/GenBank/DDBJ databases">
        <title>Complete genome sequence of Sulfurovum lithotrophicum ATCC BAA-797T.</title>
        <authorList>
            <person name="Ahn J."/>
            <person name="Park G."/>
            <person name="Jeon W."/>
            <person name="Jang Y."/>
            <person name="Jang M."/>
            <person name="Lee H."/>
            <person name="Lee H."/>
        </authorList>
    </citation>
    <scope>NUCLEOTIDE SEQUENCE [LARGE SCALE GENOMIC DNA]</scope>
    <source>
        <strain evidence="7">ATCC BAA-797 / 42BKT</strain>
    </source>
</reference>
<dbReference type="PANTHER" id="PTHR33823:SF4">
    <property type="entry name" value="GENERAL STRESS PROTEIN 16O"/>
    <property type="match status" value="1"/>
</dbReference>
<dbReference type="InterPro" id="IPR000962">
    <property type="entry name" value="Znf_DskA_TraR"/>
</dbReference>
<keyword evidence="3" id="KW-0862">Zinc</keyword>
<proteinExistence type="predicted"/>
<feature type="domain" description="Zinc finger DksA/TraR C4-type" evidence="5">
    <location>
        <begin position="83"/>
        <end position="108"/>
    </location>
</feature>
<sequence length="116" mass="13168">MQKRDDLDLDKFEKILKEREVQLEENIAQLKSELDVVGSDDGINDVEDLASLKNISSKDNTLLERQEEELKETLHALAKIKNGTYGICEKTGRSIPVERLEVNPIARYIVGAEDQN</sequence>
<keyword evidence="7" id="KW-1185">Reference proteome</keyword>
<evidence type="ECO:0000259" key="5">
    <source>
        <dbReference type="Pfam" id="PF01258"/>
    </source>
</evidence>
<keyword evidence="2" id="KW-0863">Zinc-finger</keyword>
<evidence type="ECO:0000256" key="1">
    <source>
        <dbReference type="ARBA" id="ARBA00022723"/>
    </source>
</evidence>
<evidence type="ECO:0000256" key="3">
    <source>
        <dbReference type="ARBA" id="ARBA00022833"/>
    </source>
</evidence>
<protein>
    <recommendedName>
        <fullName evidence="5">Zinc finger DksA/TraR C4-type domain-containing protein</fullName>
    </recommendedName>
</protein>
<gene>
    <name evidence="6" type="ORF">YH65_04930</name>
</gene>
<dbReference type="GO" id="GO:0008270">
    <property type="term" value="F:zinc ion binding"/>
    <property type="evidence" value="ECO:0007669"/>
    <property type="project" value="UniProtKB-KW"/>
</dbReference>
<evidence type="ECO:0000313" key="7">
    <source>
        <dbReference type="Proteomes" id="UP000034444"/>
    </source>
</evidence>
<dbReference type="AlphaFoldDB" id="A0A7U4M0X7"/>
<dbReference type="OrthoDB" id="9803742at2"/>
<dbReference type="Proteomes" id="UP000034444">
    <property type="component" value="Chromosome"/>
</dbReference>
<dbReference type="EMBL" id="CP011308">
    <property type="protein sequence ID" value="AKF24800.1"/>
    <property type="molecule type" value="Genomic_DNA"/>
</dbReference>
<accession>A0A7U4M0X7</accession>